<reference evidence="2" key="2">
    <citation type="submission" date="2020-06" db="EMBL/GenBank/DDBJ databases">
        <title>Helianthus annuus Genome sequencing and assembly Release 2.</title>
        <authorList>
            <person name="Gouzy J."/>
            <person name="Langlade N."/>
            <person name="Munos S."/>
        </authorList>
    </citation>
    <scope>NUCLEOTIDE SEQUENCE</scope>
    <source>
        <tissue evidence="2">Leaves</tissue>
    </source>
</reference>
<dbReference type="AlphaFoldDB" id="A0A9K3H1M0"/>
<organism evidence="2 3">
    <name type="scientific">Helianthus annuus</name>
    <name type="common">Common sunflower</name>
    <dbReference type="NCBI Taxonomy" id="4232"/>
    <lineage>
        <taxon>Eukaryota</taxon>
        <taxon>Viridiplantae</taxon>
        <taxon>Streptophyta</taxon>
        <taxon>Embryophyta</taxon>
        <taxon>Tracheophyta</taxon>
        <taxon>Spermatophyta</taxon>
        <taxon>Magnoliopsida</taxon>
        <taxon>eudicotyledons</taxon>
        <taxon>Gunneridae</taxon>
        <taxon>Pentapetalae</taxon>
        <taxon>asterids</taxon>
        <taxon>campanulids</taxon>
        <taxon>Asterales</taxon>
        <taxon>Asteraceae</taxon>
        <taxon>Asteroideae</taxon>
        <taxon>Heliantheae alliance</taxon>
        <taxon>Heliantheae</taxon>
        <taxon>Helianthus</taxon>
    </lineage>
</organism>
<feature type="region of interest" description="Disordered" evidence="1">
    <location>
        <begin position="1"/>
        <end position="20"/>
    </location>
</feature>
<proteinExistence type="predicted"/>
<comment type="caution">
    <text evidence="2">The sequence shown here is derived from an EMBL/GenBank/DDBJ whole genome shotgun (WGS) entry which is preliminary data.</text>
</comment>
<dbReference type="EMBL" id="MNCJ02000331">
    <property type="protein sequence ID" value="KAF5761334.1"/>
    <property type="molecule type" value="Genomic_DNA"/>
</dbReference>
<evidence type="ECO:0000313" key="3">
    <source>
        <dbReference type="Proteomes" id="UP000215914"/>
    </source>
</evidence>
<gene>
    <name evidence="2" type="ORF">HanXRQr2_Chr16g0763861</name>
</gene>
<evidence type="ECO:0000313" key="2">
    <source>
        <dbReference type="EMBL" id="KAF5761334.1"/>
    </source>
</evidence>
<protein>
    <submittedName>
        <fullName evidence="2">Uncharacterized protein</fullName>
    </submittedName>
</protein>
<accession>A0A9K3H1M0</accession>
<reference evidence="2" key="1">
    <citation type="journal article" date="2017" name="Nature">
        <title>The sunflower genome provides insights into oil metabolism, flowering and Asterid evolution.</title>
        <authorList>
            <person name="Badouin H."/>
            <person name="Gouzy J."/>
            <person name="Grassa C.J."/>
            <person name="Murat F."/>
            <person name="Staton S.E."/>
            <person name="Cottret L."/>
            <person name="Lelandais-Briere C."/>
            <person name="Owens G.L."/>
            <person name="Carrere S."/>
            <person name="Mayjonade B."/>
            <person name="Legrand L."/>
            <person name="Gill N."/>
            <person name="Kane N.C."/>
            <person name="Bowers J.E."/>
            <person name="Hubner S."/>
            <person name="Bellec A."/>
            <person name="Berard A."/>
            <person name="Berges H."/>
            <person name="Blanchet N."/>
            <person name="Boniface M.C."/>
            <person name="Brunel D."/>
            <person name="Catrice O."/>
            <person name="Chaidir N."/>
            <person name="Claudel C."/>
            <person name="Donnadieu C."/>
            <person name="Faraut T."/>
            <person name="Fievet G."/>
            <person name="Helmstetter N."/>
            <person name="King M."/>
            <person name="Knapp S.J."/>
            <person name="Lai Z."/>
            <person name="Le Paslier M.C."/>
            <person name="Lippi Y."/>
            <person name="Lorenzon L."/>
            <person name="Mandel J.R."/>
            <person name="Marage G."/>
            <person name="Marchand G."/>
            <person name="Marquand E."/>
            <person name="Bret-Mestries E."/>
            <person name="Morien E."/>
            <person name="Nambeesan S."/>
            <person name="Nguyen T."/>
            <person name="Pegot-Espagnet P."/>
            <person name="Pouilly N."/>
            <person name="Raftis F."/>
            <person name="Sallet E."/>
            <person name="Schiex T."/>
            <person name="Thomas J."/>
            <person name="Vandecasteele C."/>
            <person name="Vares D."/>
            <person name="Vear F."/>
            <person name="Vautrin S."/>
            <person name="Crespi M."/>
            <person name="Mangin B."/>
            <person name="Burke J.M."/>
            <person name="Salse J."/>
            <person name="Munos S."/>
            <person name="Vincourt P."/>
            <person name="Rieseberg L.H."/>
            <person name="Langlade N.B."/>
        </authorList>
    </citation>
    <scope>NUCLEOTIDE SEQUENCE</scope>
    <source>
        <tissue evidence="2">Leaves</tissue>
    </source>
</reference>
<keyword evidence="3" id="KW-1185">Reference proteome</keyword>
<sequence length="62" mass="6927">MVSLLSPVDQRKSGEEPGGYGLNVTVVVSTRVQQHLEKLEAKKPVARFTCWLSETTRMKPGR</sequence>
<name>A0A9K3H1M0_HELAN</name>
<dbReference type="Proteomes" id="UP000215914">
    <property type="component" value="Unassembled WGS sequence"/>
</dbReference>
<dbReference type="Gramene" id="mRNA:HanXRQr2_Chr16g0763861">
    <property type="protein sequence ID" value="CDS:HanXRQr2_Chr16g0763861.1"/>
    <property type="gene ID" value="HanXRQr2_Chr16g0763861"/>
</dbReference>
<evidence type="ECO:0000256" key="1">
    <source>
        <dbReference type="SAM" id="MobiDB-lite"/>
    </source>
</evidence>